<evidence type="ECO:0000313" key="1">
    <source>
        <dbReference type="EMBL" id="RQH17306.1"/>
    </source>
</evidence>
<comment type="caution">
    <text evidence="1">The sequence shown here is derived from an EMBL/GenBank/DDBJ whole genome shotgun (WGS) entry which is preliminary data.</text>
</comment>
<gene>
    <name evidence="1" type="ORF">D5R40_33400</name>
</gene>
<reference evidence="1 2" key="1">
    <citation type="journal article" date="2018" name="ACS Chem. Biol.">
        <title>Ketoreductase domain dysfunction expands chemodiversity: malyngamide biosynthesis in the cyanobacterium Okeania hirsuta.</title>
        <authorList>
            <person name="Moss N.A."/>
            <person name="Leao T."/>
            <person name="Rankin M."/>
            <person name="McCullough T.M."/>
            <person name="Qu P."/>
            <person name="Korobeynikov A."/>
            <person name="Smith J.L."/>
            <person name="Gerwick L."/>
            <person name="Gerwick W.H."/>
        </authorList>
    </citation>
    <scope>NUCLEOTIDE SEQUENCE [LARGE SCALE GENOMIC DNA]</scope>
    <source>
        <strain evidence="1 2">PAB10Feb10-1</strain>
    </source>
</reference>
<dbReference type="Proteomes" id="UP000269154">
    <property type="component" value="Unassembled WGS sequence"/>
</dbReference>
<proteinExistence type="predicted"/>
<organism evidence="1 2">
    <name type="scientific">Okeania hirsuta</name>
    <dbReference type="NCBI Taxonomy" id="1458930"/>
    <lineage>
        <taxon>Bacteria</taxon>
        <taxon>Bacillati</taxon>
        <taxon>Cyanobacteriota</taxon>
        <taxon>Cyanophyceae</taxon>
        <taxon>Oscillatoriophycideae</taxon>
        <taxon>Oscillatoriales</taxon>
        <taxon>Microcoleaceae</taxon>
        <taxon>Okeania</taxon>
    </lineage>
</organism>
<protein>
    <submittedName>
        <fullName evidence="1">Uncharacterized protein</fullName>
    </submittedName>
</protein>
<evidence type="ECO:0000313" key="2">
    <source>
        <dbReference type="Proteomes" id="UP000269154"/>
    </source>
</evidence>
<feature type="non-terminal residue" evidence="1">
    <location>
        <position position="317"/>
    </location>
</feature>
<name>A0A3N6QPL8_9CYAN</name>
<sequence>MISNWLLSNSLVWPANFPTFTVTNQNCPGRGTTLAAGDIAFVAYQTDDPERFAFVLLEDVVVGTRIRFTDEGWSGNRFYASIGENSAIWTADSALSAGVVVVVDNGSVNYGSLCGNLNLLNNTGAAAGDNILAYQGDIGNPRFIAGLATRRWLSNAGAANEDYSRLPNSLGLLSTAFGHDLDFHQENGRFVGCITTGNKAQLRRELNDPQNWLLSNSLVWPAAFPSFTVTQNPEPWPGTLLSNGCLSIFAYQTDDPERFAFVLLENVDAGTRIRFTDEGWSGNRFYASIGENSAIWTADSALSAGLVIVVDNGTVNY</sequence>
<accession>A0A3N6QPL8</accession>
<dbReference type="AlphaFoldDB" id="A0A3N6QPL8"/>
<dbReference type="EMBL" id="RCBY01000509">
    <property type="protein sequence ID" value="RQH17306.1"/>
    <property type="molecule type" value="Genomic_DNA"/>
</dbReference>
<keyword evidence="2" id="KW-1185">Reference proteome</keyword>